<dbReference type="PROSITE" id="PS00086">
    <property type="entry name" value="CYTOCHROME_P450"/>
    <property type="match status" value="1"/>
</dbReference>
<keyword evidence="2" id="KW-0560">Oxidoreductase</keyword>
<protein>
    <recommendedName>
        <fullName evidence="5">Cytochrome P450</fullName>
    </recommendedName>
</protein>
<comment type="caution">
    <text evidence="3">The sequence shown here is derived from an EMBL/GenBank/DDBJ whole genome shotgun (WGS) entry which is preliminary data.</text>
</comment>
<dbReference type="PANTHER" id="PTHR46696">
    <property type="entry name" value="P450, PUTATIVE (EUROFUNG)-RELATED"/>
    <property type="match status" value="1"/>
</dbReference>
<proteinExistence type="inferred from homology"/>
<keyword evidence="2" id="KW-0349">Heme</keyword>
<dbReference type="Proteomes" id="UP000093343">
    <property type="component" value="Unassembled WGS sequence"/>
</dbReference>
<dbReference type="Pfam" id="PF00067">
    <property type="entry name" value="p450"/>
    <property type="match status" value="1"/>
</dbReference>
<dbReference type="Gene3D" id="1.10.630.10">
    <property type="entry name" value="Cytochrome P450"/>
    <property type="match status" value="1"/>
</dbReference>
<evidence type="ECO:0008006" key="5">
    <source>
        <dbReference type="Google" id="ProtNLM"/>
    </source>
</evidence>
<comment type="similarity">
    <text evidence="1 2">Belongs to the cytochrome P450 family.</text>
</comment>
<dbReference type="SUPFAM" id="SSF48264">
    <property type="entry name" value="Cytochrome P450"/>
    <property type="match status" value="1"/>
</dbReference>
<organism evidence="3 4">
    <name type="scientific">Flavobacterium piscis</name>
    <dbReference type="NCBI Taxonomy" id="1114874"/>
    <lineage>
        <taxon>Bacteria</taxon>
        <taxon>Pseudomonadati</taxon>
        <taxon>Bacteroidota</taxon>
        <taxon>Flavobacteriia</taxon>
        <taxon>Flavobacteriales</taxon>
        <taxon>Flavobacteriaceae</taxon>
        <taxon>Flavobacterium</taxon>
    </lineage>
</organism>
<reference evidence="4" key="1">
    <citation type="submission" date="2016-03" db="EMBL/GenBank/DDBJ databases">
        <title>Draft genome sequence of Paenibacillus glacialis DSM 22343.</title>
        <authorList>
            <person name="Shin S.-K."/>
            <person name="Yi H."/>
        </authorList>
    </citation>
    <scope>NUCLEOTIDE SEQUENCE [LARGE SCALE GENOMIC DNA]</scope>
    <source>
        <strain evidence="4">CCUG 60099</strain>
    </source>
</reference>
<keyword evidence="2" id="KW-0408">Iron</keyword>
<dbReference type="PANTHER" id="PTHR46696:SF1">
    <property type="entry name" value="CYTOCHROME P450 YJIB-RELATED"/>
    <property type="match status" value="1"/>
</dbReference>
<dbReference type="EMBL" id="LVEN01000042">
    <property type="protein sequence ID" value="OCB70652.1"/>
    <property type="molecule type" value="Genomic_DNA"/>
</dbReference>
<dbReference type="InterPro" id="IPR002397">
    <property type="entry name" value="Cyt_P450_B"/>
</dbReference>
<keyword evidence="2" id="KW-0479">Metal-binding</keyword>
<dbReference type="RefSeq" id="WP_065450965.1">
    <property type="nucleotide sequence ID" value="NZ_LVEN01000042.1"/>
</dbReference>
<evidence type="ECO:0000256" key="1">
    <source>
        <dbReference type="ARBA" id="ARBA00010617"/>
    </source>
</evidence>
<dbReference type="PRINTS" id="PR00359">
    <property type="entry name" value="BP450"/>
</dbReference>
<name>A0ABX2XER1_9FLAO</name>
<evidence type="ECO:0000313" key="4">
    <source>
        <dbReference type="Proteomes" id="UP000093343"/>
    </source>
</evidence>
<dbReference type="InterPro" id="IPR001128">
    <property type="entry name" value="Cyt_P450"/>
</dbReference>
<dbReference type="InterPro" id="IPR017972">
    <property type="entry name" value="Cyt_P450_CS"/>
</dbReference>
<sequence>MTSSLFLQSDIQNPYSVYKLMMYKNPVYWDKTNKIWAIYSYAHCVEILKNNKVEIPIVNPDNEQKLNEFALKILDNLTRLSNGIQHEVAKEIATLLFSNIKSVNISKITSSLIENDLANNKIDWVNSISKKMPILVLLKSFGFEENDCDFISEVIDSFLKIMLPQKTEEQVKFINEISAKLYFTVEKHLSSLPFYDSLLMNISNQYNLSKEEISTITVSNFIGLCIQSFDAGRGILSNSLLQIIQNKTFSNRIEIEKSVIETLRFDPPIHNTRRIAIEDFFIGESQIKKGDSILIVLASANRDSQKFENPVNFDIERMNNNENLTFGIGGHMCLAKYFSIHLATEALWHLFQNYKFVSLLENQIQYESLINARLPKRICIQFNN</sequence>
<evidence type="ECO:0000256" key="2">
    <source>
        <dbReference type="RuleBase" id="RU000461"/>
    </source>
</evidence>
<dbReference type="InterPro" id="IPR036396">
    <property type="entry name" value="Cyt_P450_sf"/>
</dbReference>
<keyword evidence="4" id="KW-1185">Reference proteome</keyword>
<gene>
    <name evidence="3" type="ORF">FLP_18460</name>
</gene>
<keyword evidence="2" id="KW-0503">Monooxygenase</keyword>
<evidence type="ECO:0000313" key="3">
    <source>
        <dbReference type="EMBL" id="OCB70652.1"/>
    </source>
</evidence>
<accession>A0ABX2XER1</accession>